<dbReference type="InterPro" id="IPR011335">
    <property type="entry name" value="Restrct_endonuc-II-like"/>
</dbReference>
<protein>
    <recommendedName>
        <fullName evidence="1">PD-(D/E)XK endonuclease-like domain-containing protein</fullName>
    </recommendedName>
</protein>
<dbReference type="SUPFAM" id="SSF52540">
    <property type="entry name" value="P-loop containing nucleoside triphosphate hydrolases"/>
    <property type="match status" value="1"/>
</dbReference>
<accession>A0A1W1CPP4</accession>
<dbReference type="EMBL" id="FPHL01000048">
    <property type="protein sequence ID" value="SFV67786.1"/>
    <property type="molecule type" value="Genomic_DNA"/>
</dbReference>
<sequence>MRIDEFEKRIVLMEGKMLVDPVQRILLLKEAAGFEAFEMLRVDRELIRFFTKSEALFKFFEELAAEQVDFDMLAQADAYAEFDRHLQVLEQLQERYKMLLEAGGWTDRMFIPKIYTLNEGFVKGYEQIEIFLEGYLSRFELELLEKAAAHTPLIIHYTTSCFNQKMLERFEACGISLQADRAVSFDLGSKKIVNDHPNTESIDAVVYSVEERDEQVALAFMKIEEMVQSGMAPEEIVLVLPDEDFKKHFMLFDAHNNLNFAMGYDYANGRIYRSLDALYCYWQKHDKESIVLMERYGLMKEKIEGLNAAAQVSVETFFSFLQEIDLLDTEKQEHVEEKYRHFLTLFGKADLSYKEWLFLWLKTLSKITLDDVRGGKVTVMGVLETRGVSFKGVVIVDFNEGIVPATSSKDLFLNSAVRTFAGLPTRLDRESLQKQYYNRLLQQAESAAIIYSTSESKLPSKFLYELGLGEAKRPKIPLSLLYDHPSQLREEADPVVETFDAHAQVWSASRLKTYLECKRKYYYRYIKNIQAKEEDELNEGAFLHTLLEHLYKEQSSYATQEELTKRLHILMDTLLPDEDAKSRYRKLLWREKLKGFVEKEIAHFKAEWHVAERELEVSGEIGGLKFKGRIDRIDQNATDTLVLDYKSGLVEKEPKKLNPDKISDFQMSIYHQLLQKRYQNISLAFVKILEKGEKQPVTLLEERNALLAEHIIELKQTKSFVAEKCEDLQKCKWCEFTLMCGRGEYL</sequence>
<evidence type="ECO:0000259" key="1">
    <source>
        <dbReference type="Pfam" id="PF12705"/>
    </source>
</evidence>
<dbReference type="InterPro" id="IPR027417">
    <property type="entry name" value="P-loop_NTPase"/>
</dbReference>
<feature type="domain" description="PD-(D/E)XK endonuclease-like" evidence="1">
    <location>
        <begin position="506"/>
        <end position="740"/>
    </location>
</feature>
<dbReference type="InterPro" id="IPR038726">
    <property type="entry name" value="PDDEXK_AddAB-type"/>
</dbReference>
<reference evidence="2" key="1">
    <citation type="submission" date="2016-10" db="EMBL/GenBank/DDBJ databases">
        <authorList>
            <person name="de Groot N.N."/>
        </authorList>
    </citation>
    <scope>NUCLEOTIDE SEQUENCE</scope>
</reference>
<organism evidence="2">
    <name type="scientific">hydrothermal vent metagenome</name>
    <dbReference type="NCBI Taxonomy" id="652676"/>
    <lineage>
        <taxon>unclassified sequences</taxon>
        <taxon>metagenomes</taxon>
        <taxon>ecological metagenomes</taxon>
    </lineage>
</organism>
<name>A0A1W1CPP4_9ZZZZ</name>
<gene>
    <name evidence="2" type="ORF">MNB_SV-10-1512</name>
</gene>
<dbReference type="SUPFAM" id="SSF52980">
    <property type="entry name" value="Restriction endonuclease-like"/>
    <property type="match status" value="1"/>
</dbReference>
<evidence type="ECO:0000313" key="2">
    <source>
        <dbReference type="EMBL" id="SFV67786.1"/>
    </source>
</evidence>
<dbReference type="Gene3D" id="3.90.320.10">
    <property type="match status" value="1"/>
</dbReference>
<proteinExistence type="predicted"/>
<dbReference type="Pfam" id="PF12705">
    <property type="entry name" value="PDDEXK_1"/>
    <property type="match status" value="1"/>
</dbReference>
<dbReference type="InterPro" id="IPR011604">
    <property type="entry name" value="PDDEXK-like_dom_sf"/>
</dbReference>
<dbReference type="AlphaFoldDB" id="A0A1W1CPP4"/>